<dbReference type="AlphaFoldDB" id="A0A4Q1C9E1"/>
<evidence type="ECO:0000256" key="8">
    <source>
        <dbReference type="PIRSR" id="PIRSR602481-2"/>
    </source>
</evidence>
<dbReference type="Pfam" id="PF01475">
    <property type="entry name" value="FUR"/>
    <property type="match status" value="1"/>
</dbReference>
<dbReference type="GO" id="GO:0000976">
    <property type="term" value="F:transcription cis-regulatory region binding"/>
    <property type="evidence" value="ECO:0007669"/>
    <property type="project" value="TreeGrafter"/>
</dbReference>
<proteinExistence type="inferred from homology"/>
<comment type="caution">
    <text evidence="10">The sequence shown here is derived from an EMBL/GenBank/DDBJ whole genome shotgun (WGS) entry which is preliminary data.</text>
</comment>
<organism evidence="10 11">
    <name type="scientific">Oleiharenicola lentus</name>
    <dbReference type="NCBI Taxonomy" id="2508720"/>
    <lineage>
        <taxon>Bacteria</taxon>
        <taxon>Pseudomonadati</taxon>
        <taxon>Verrucomicrobiota</taxon>
        <taxon>Opitutia</taxon>
        <taxon>Opitutales</taxon>
        <taxon>Opitutaceae</taxon>
        <taxon>Oleiharenicola</taxon>
    </lineage>
</organism>
<evidence type="ECO:0000256" key="3">
    <source>
        <dbReference type="ARBA" id="ARBA00022833"/>
    </source>
</evidence>
<dbReference type="SUPFAM" id="SSF46785">
    <property type="entry name" value="Winged helix' DNA-binding domain"/>
    <property type="match status" value="1"/>
</dbReference>
<evidence type="ECO:0000313" key="10">
    <source>
        <dbReference type="EMBL" id="RXK55500.1"/>
    </source>
</evidence>
<dbReference type="Gene3D" id="1.10.10.10">
    <property type="entry name" value="Winged helix-like DNA-binding domain superfamily/Winged helix DNA-binding domain"/>
    <property type="match status" value="1"/>
</dbReference>
<reference evidence="10 11" key="1">
    <citation type="submission" date="2019-01" db="EMBL/GenBank/DDBJ databases">
        <title>Lacunisphaera sp. strain TWA-58.</title>
        <authorList>
            <person name="Chen W.-M."/>
        </authorList>
    </citation>
    <scope>NUCLEOTIDE SEQUENCE [LARGE SCALE GENOMIC DNA]</scope>
    <source>
        <strain evidence="10 11">TWA-58</strain>
    </source>
</reference>
<keyword evidence="8" id="KW-0408">Iron</keyword>
<feature type="binding site" evidence="7">
    <location>
        <position position="153"/>
    </location>
    <ligand>
        <name>Zn(2+)</name>
        <dbReference type="ChEBI" id="CHEBI:29105"/>
    </ligand>
</feature>
<gene>
    <name evidence="10" type="ORF">ESB00_06285</name>
</gene>
<dbReference type="GO" id="GO:0045892">
    <property type="term" value="P:negative regulation of DNA-templated transcription"/>
    <property type="evidence" value="ECO:0007669"/>
    <property type="project" value="TreeGrafter"/>
</dbReference>
<evidence type="ECO:0000256" key="1">
    <source>
        <dbReference type="ARBA" id="ARBA00007957"/>
    </source>
</evidence>
<dbReference type="InterPro" id="IPR036388">
    <property type="entry name" value="WH-like_DNA-bd_sf"/>
</dbReference>
<keyword evidence="11" id="KW-1185">Reference proteome</keyword>
<evidence type="ECO:0000256" key="6">
    <source>
        <dbReference type="ARBA" id="ARBA00023163"/>
    </source>
</evidence>
<dbReference type="RefSeq" id="WP_129046865.1">
    <property type="nucleotide sequence ID" value="NZ_SDHX01000001.1"/>
</dbReference>
<keyword evidence="6" id="KW-0804">Transcription</keyword>
<feature type="binding site" evidence="7">
    <location>
        <position position="114"/>
    </location>
    <ligand>
        <name>Zn(2+)</name>
        <dbReference type="ChEBI" id="CHEBI:29105"/>
    </ligand>
</feature>
<dbReference type="GO" id="GO:1900376">
    <property type="term" value="P:regulation of secondary metabolite biosynthetic process"/>
    <property type="evidence" value="ECO:0007669"/>
    <property type="project" value="TreeGrafter"/>
</dbReference>
<keyword evidence="2" id="KW-0678">Repressor</keyword>
<dbReference type="Gene3D" id="3.30.1490.190">
    <property type="match status" value="1"/>
</dbReference>
<keyword evidence="4" id="KW-0805">Transcription regulation</keyword>
<keyword evidence="3 7" id="KW-0862">Zinc</keyword>
<keyword evidence="7" id="KW-0479">Metal-binding</keyword>
<evidence type="ECO:0000256" key="9">
    <source>
        <dbReference type="SAM" id="MobiDB-lite"/>
    </source>
</evidence>
<comment type="cofactor">
    <cofactor evidence="7">
        <name>Zn(2+)</name>
        <dbReference type="ChEBI" id="CHEBI:29105"/>
    </cofactor>
    <text evidence="7">Binds 1 zinc ion per subunit.</text>
</comment>
<dbReference type="InterPro" id="IPR036390">
    <property type="entry name" value="WH_DNA-bd_sf"/>
</dbReference>
<feature type="region of interest" description="Disordered" evidence="9">
    <location>
        <begin position="1"/>
        <end position="20"/>
    </location>
</feature>
<dbReference type="GO" id="GO:0003700">
    <property type="term" value="F:DNA-binding transcription factor activity"/>
    <property type="evidence" value="ECO:0007669"/>
    <property type="project" value="InterPro"/>
</dbReference>
<feature type="binding site" evidence="7">
    <location>
        <position position="117"/>
    </location>
    <ligand>
        <name>Zn(2+)</name>
        <dbReference type="ChEBI" id="CHEBI:29105"/>
    </ligand>
</feature>
<evidence type="ECO:0000256" key="7">
    <source>
        <dbReference type="PIRSR" id="PIRSR602481-1"/>
    </source>
</evidence>
<keyword evidence="5" id="KW-0238">DNA-binding</keyword>
<dbReference type="PANTHER" id="PTHR33202">
    <property type="entry name" value="ZINC UPTAKE REGULATION PROTEIN"/>
    <property type="match status" value="1"/>
</dbReference>
<comment type="cofactor">
    <cofactor evidence="8">
        <name>Mn(2+)</name>
        <dbReference type="ChEBI" id="CHEBI:29035"/>
    </cofactor>
    <cofactor evidence="8">
        <name>Fe(2+)</name>
        <dbReference type="ChEBI" id="CHEBI:29033"/>
    </cofactor>
    <text evidence="8">Binds 1 Mn(2+) or Fe(2+) ion per subunit.</text>
</comment>
<dbReference type="InterPro" id="IPR043135">
    <property type="entry name" value="Fur_C"/>
</dbReference>
<evidence type="ECO:0000256" key="5">
    <source>
        <dbReference type="ARBA" id="ARBA00023125"/>
    </source>
</evidence>
<protein>
    <submittedName>
        <fullName evidence="10">Transcriptional repressor</fullName>
    </submittedName>
</protein>
<dbReference type="GO" id="GO:0008270">
    <property type="term" value="F:zinc ion binding"/>
    <property type="evidence" value="ECO:0007669"/>
    <property type="project" value="TreeGrafter"/>
</dbReference>
<sequence>MIAATQTNHPHAGVQEPRSKESFLNEACNRIRNAGMRVTKPRVALVEALLKQSGPVSIERIHQEVGVNSCDLVTIYRCLAAFEELGLVRRSYLHNGTCLYEQTFDTARHYHIVCKTCGKTEKVNYTLANDVEQQLKDRGFEQVSHVLEFFGVCPECQLAAKSLARGTSVSVPTTISSPQV</sequence>
<dbReference type="PANTHER" id="PTHR33202:SF7">
    <property type="entry name" value="FERRIC UPTAKE REGULATION PROTEIN"/>
    <property type="match status" value="1"/>
</dbReference>
<dbReference type="Proteomes" id="UP000290218">
    <property type="component" value="Unassembled WGS sequence"/>
</dbReference>
<dbReference type="OrthoDB" id="8659436at2"/>
<accession>A0A4Q1C9E1</accession>
<evidence type="ECO:0000313" key="11">
    <source>
        <dbReference type="Proteomes" id="UP000290218"/>
    </source>
</evidence>
<dbReference type="EMBL" id="SDHX01000001">
    <property type="protein sequence ID" value="RXK55500.1"/>
    <property type="molecule type" value="Genomic_DNA"/>
</dbReference>
<evidence type="ECO:0000256" key="4">
    <source>
        <dbReference type="ARBA" id="ARBA00023015"/>
    </source>
</evidence>
<dbReference type="InterPro" id="IPR002481">
    <property type="entry name" value="FUR"/>
</dbReference>
<feature type="binding site" evidence="7">
    <location>
        <position position="156"/>
    </location>
    <ligand>
        <name>Zn(2+)</name>
        <dbReference type="ChEBI" id="CHEBI:29105"/>
    </ligand>
</feature>
<dbReference type="CDD" id="cd07153">
    <property type="entry name" value="Fur_like"/>
    <property type="match status" value="1"/>
</dbReference>
<feature type="binding site" evidence="8">
    <location>
        <position position="145"/>
    </location>
    <ligand>
        <name>Fe cation</name>
        <dbReference type="ChEBI" id="CHEBI:24875"/>
    </ligand>
</feature>
<comment type="similarity">
    <text evidence="1">Belongs to the Fur family.</text>
</comment>
<evidence type="ECO:0000256" key="2">
    <source>
        <dbReference type="ARBA" id="ARBA00022491"/>
    </source>
</evidence>
<name>A0A4Q1C9E1_9BACT</name>